<dbReference type="PANTHER" id="PTHR11066:SF34">
    <property type="entry name" value="ACYL-COENZYME A THIOESTERASE 8"/>
    <property type="match status" value="1"/>
</dbReference>
<dbReference type="InterPro" id="IPR029069">
    <property type="entry name" value="HotDog_dom_sf"/>
</dbReference>
<dbReference type="InterPro" id="IPR049450">
    <property type="entry name" value="ACOT8-like_C"/>
</dbReference>
<dbReference type="RefSeq" id="WP_330137233.1">
    <property type="nucleotide sequence ID" value="NZ_JAUTXY010000029.1"/>
</dbReference>
<gene>
    <name evidence="5" type="ORF">Q7514_32085</name>
</gene>
<dbReference type="Pfam" id="PF20789">
    <property type="entry name" value="4HBT_3C"/>
    <property type="match status" value="1"/>
</dbReference>
<evidence type="ECO:0000313" key="5">
    <source>
        <dbReference type="EMBL" id="MEE2062175.1"/>
    </source>
</evidence>
<keyword evidence="2" id="KW-0378">Hydrolase</keyword>
<dbReference type="Proteomes" id="UP001336020">
    <property type="component" value="Unassembled WGS sequence"/>
</dbReference>
<protein>
    <submittedName>
        <fullName evidence="5">Thioesterase family protein</fullName>
    </submittedName>
</protein>
<evidence type="ECO:0000259" key="3">
    <source>
        <dbReference type="Pfam" id="PF13622"/>
    </source>
</evidence>
<keyword evidence="6" id="KW-1185">Reference proteome</keyword>
<dbReference type="SUPFAM" id="SSF54637">
    <property type="entry name" value="Thioesterase/thiol ester dehydrase-isomerase"/>
    <property type="match status" value="2"/>
</dbReference>
<dbReference type="PANTHER" id="PTHR11066">
    <property type="entry name" value="ACYL-COA THIOESTERASE"/>
    <property type="match status" value="1"/>
</dbReference>
<dbReference type="CDD" id="cd03445">
    <property type="entry name" value="Thioesterase_II_repeat2"/>
    <property type="match status" value="1"/>
</dbReference>
<evidence type="ECO:0000259" key="4">
    <source>
        <dbReference type="Pfam" id="PF20789"/>
    </source>
</evidence>
<sequence>MTEPTTQLESLVHALGLVCLPDGRFLGPTTERALPRLFGGCVLAQAVMAAGRTVASDRHVHSLHALFLRGGDSSTPVTYEVVVLRDGRSFSARTVSAWQNGAMLATVQLSFAIRQSGPDHEWSEAAPVPSPEMLPSLDERLRPDLNVLPAWWAEPHPFDIRFIDHPEALATGGVRDPHQAYWVRAAAPVREEPLVHAALLAYVSDLTLLDPALMPHGRSWYGNRIISGASLDHAMWFHRPPSINEWLLCRQTSPIATGGRTLCECTYLSESGHRIASATQEGLLREP</sequence>
<feature type="domain" description="Acyl-CoA thioesterase-like C-terminal" evidence="4">
    <location>
        <begin position="145"/>
        <end position="283"/>
    </location>
</feature>
<dbReference type="InterPro" id="IPR049449">
    <property type="entry name" value="TesB_ACOT8-like_N"/>
</dbReference>
<comment type="caution">
    <text evidence="5">The sequence shown here is derived from an EMBL/GenBank/DDBJ whole genome shotgun (WGS) entry which is preliminary data.</text>
</comment>
<dbReference type="Gene3D" id="2.40.160.210">
    <property type="entry name" value="Acyl-CoA thioesterase, double hotdog domain"/>
    <property type="match status" value="1"/>
</dbReference>
<feature type="domain" description="Acyl-CoA thioesterase-like N-terminal HotDog" evidence="3">
    <location>
        <begin position="36"/>
        <end position="111"/>
    </location>
</feature>
<dbReference type="InterPro" id="IPR003703">
    <property type="entry name" value="Acyl_CoA_thio"/>
</dbReference>
<dbReference type="InterPro" id="IPR042171">
    <property type="entry name" value="Acyl-CoA_hotdog"/>
</dbReference>
<dbReference type="CDD" id="cd03444">
    <property type="entry name" value="Thioesterase_II_repeat1"/>
    <property type="match status" value="1"/>
</dbReference>
<dbReference type="EMBL" id="JAUTXY010000029">
    <property type="protein sequence ID" value="MEE2062175.1"/>
    <property type="molecule type" value="Genomic_DNA"/>
</dbReference>
<name>A0ABU7LKW0_9NOCA</name>
<organism evidence="5 6">
    <name type="scientific">Rhodococcus artemisiae</name>
    <dbReference type="NCBI Taxonomy" id="714159"/>
    <lineage>
        <taxon>Bacteria</taxon>
        <taxon>Bacillati</taxon>
        <taxon>Actinomycetota</taxon>
        <taxon>Actinomycetes</taxon>
        <taxon>Mycobacteriales</taxon>
        <taxon>Nocardiaceae</taxon>
        <taxon>Rhodococcus</taxon>
    </lineage>
</organism>
<reference evidence="5 6" key="1">
    <citation type="submission" date="2023-07" db="EMBL/GenBank/DDBJ databases">
        <authorList>
            <person name="Girao M."/>
            <person name="Carvalho M.F."/>
        </authorList>
    </citation>
    <scope>NUCLEOTIDE SEQUENCE [LARGE SCALE GENOMIC DNA]</scope>
    <source>
        <strain evidence="5 6">YIM65754</strain>
    </source>
</reference>
<evidence type="ECO:0000313" key="6">
    <source>
        <dbReference type="Proteomes" id="UP001336020"/>
    </source>
</evidence>
<evidence type="ECO:0000256" key="1">
    <source>
        <dbReference type="ARBA" id="ARBA00006538"/>
    </source>
</evidence>
<proteinExistence type="inferred from homology"/>
<dbReference type="Pfam" id="PF13622">
    <property type="entry name" value="4HBT_3"/>
    <property type="match status" value="1"/>
</dbReference>
<accession>A0ABU7LKW0</accession>
<evidence type="ECO:0000256" key="2">
    <source>
        <dbReference type="ARBA" id="ARBA00022801"/>
    </source>
</evidence>
<comment type="similarity">
    <text evidence="1">Belongs to the C/M/P thioester hydrolase family.</text>
</comment>